<protein>
    <recommendedName>
        <fullName evidence="8">EamA domain-containing protein</fullName>
    </recommendedName>
</protein>
<dbReference type="PANTHER" id="PTHR13146">
    <property type="match status" value="1"/>
</dbReference>
<proteinExistence type="predicted"/>
<accession>A0AA36J3Y2</accession>
<keyword evidence="4 5" id="KW-0472">Membrane</keyword>
<dbReference type="AlphaFoldDB" id="A0AA36J3Y2"/>
<comment type="caution">
    <text evidence="6">The sequence shown here is derived from an EMBL/GenBank/DDBJ whole genome shotgun (WGS) entry which is preliminary data.</text>
</comment>
<keyword evidence="2 5" id="KW-0812">Transmembrane</keyword>
<evidence type="ECO:0000256" key="4">
    <source>
        <dbReference type="ARBA" id="ARBA00023136"/>
    </source>
</evidence>
<keyword evidence="3 5" id="KW-1133">Transmembrane helix</keyword>
<evidence type="ECO:0000313" key="6">
    <source>
        <dbReference type="EMBL" id="CAJ1398098.1"/>
    </source>
</evidence>
<feature type="transmembrane region" description="Helical" evidence="5">
    <location>
        <begin position="333"/>
        <end position="352"/>
    </location>
</feature>
<dbReference type="Pfam" id="PF04142">
    <property type="entry name" value="Nuc_sug_transp"/>
    <property type="match status" value="1"/>
</dbReference>
<feature type="transmembrane region" description="Helical" evidence="5">
    <location>
        <begin position="46"/>
        <end position="62"/>
    </location>
</feature>
<gene>
    <name evidence="6" type="ORF">EVOR1521_LOCUS21969</name>
</gene>
<dbReference type="EMBL" id="CAUJNA010003290">
    <property type="protein sequence ID" value="CAJ1398098.1"/>
    <property type="molecule type" value="Genomic_DNA"/>
</dbReference>
<sequence>MASAMQKCMYVLALLVCGSLNTLTMKIAFTMSGTVDGQSERFEKPWFITFVMFIAMCFALPFDRGMWGKVGSSAEKPLIDASSHSSLTWRKKVVKVMYPAFFDILATGLCSMGFLYIPASVWQLLRGAEIVFAAIFAVCCLKRRLFKFHALSLCFCVAGIACVGLASVWGSEAEAEAKGSENSAALQMLGIGLALSGQVVQAAQAVAEEWLLKDVDLPGLQVVGFEGVWGALAMMVVVLPMVQMLPGSDDGHLEDEYNAVQLLRSSSSLSGLMLLYTFSCATYNMSGIAVTGALSAVHRVMLEALRTLIVWIFGLSVHYLVDPKSLIGEVWTAWSWLEVVGFVLLVLGQMIYGEMLKVPGLYYPPHEEMDESALASPGGVKNLYSPVLRMSPSRSPST</sequence>
<dbReference type="SUPFAM" id="SSF103481">
    <property type="entry name" value="Multidrug resistance efflux transporter EmrE"/>
    <property type="match status" value="1"/>
</dbReference>
<name>A0AA36J3Y2_9DINO</name>
<evidence type="ECO:0000256" key="5">
    <source>
        <dbReference type="SAM" id="Phobius"/>
    </source>
</evidence>
<dbReference type="GO" id="GO:0000139">
    <property type="term" value="C:Golgi membrane"/>
    <property type="evidence" value="ECO:0007669"/>
    <property type="project" value="InterPro"/>
</dbReference>
<feature type="transmembrane region" description="Helical" evidence="5">
    <location>
        <begin position="148"/>
        <end position="169"/>
    </location>
</feature>
<keyword evidence="7" id="KW-1185">Reference proteome</keyword>
<feature type="transmembrane region" description="Helical" evidence="5">
    <location>
        <begin position="273"/>
        <end position="297"/>
    </location>
</feature>
<evidence type="ECO:0000256" key="2">
    <source>
        <dbReference type="ARBA" id="ARBA00022692"/>
    </source>
</evidence>
<dbReference type="GO" id="GO:0015165">
    <property type="term" value="F:pyrimidine nucleotide-sugar transmembrane transporter activity"/>
    <property type="evidence" value="ECO:0007669"/>
    <property type="project" value="InterPro"/>
</dbReference>
<comment type="subcellular location">
    <subcellularLocation>
        <location evidence="1">Membrane</location>
        <topology evidence="1">Multi-pass membrane protein</topology>
    </subcellularLocation>
</comment>
<dbReference type="InterPro" id="IPR007271">
    <property type="entry name" value="Nuc_sug_transpt"/>
</dbReference>
<feature type="transmembrane region" description="Helical" evidence="5">
    <location>
        <begin position="123"/>
        <end position="141"/>
    </location>
</feature>
<reference evidence="6" key="1">
    <citation type="submission" date="2023-08" db="EMBL/GenBank/DDBJ databases">
        <authorList>
            <person name="Chen Y."/>
            <person name="Shah S."/>
            <person name="Dougan E. K."/>
            <person name="Thang M."/>
            <person name="Chan C."/>
        </authorList>
    </citation>
    <scope>NUCLEOTIDE SEQUENCE</scope>
</reference>
<dbReference type="PANTHER" id="PTHR13146:SF3">
    <property type="entry name" value="EAMA DOMAIN-CONTAINING PROTEIN"/>
    <property type="match status" value="1"/>
</dbReference>
<dbReference type="InterPro" id="IPR037185">
    <property type="entry name" value="EmrE-like"/>
</dbReference>
<feature type="transmembrane region" description="Helical" evidence="5">
    <location>
        <begin position="304"/>
        <end position="321"/>
    </location>
</feature>
<feature type="transmembrane region" description="Helical" evidence="5">
    <location>
        <begin position="219"/>
        <end position="242"/>
    </location>
</feature>
<evidence type="ECO:0000313" key="7">
    <source>
        <dbReference type="Proteomes" id="UP001178507"/>
    </source>
</evidence>
<feature type="transmembrane region" description="Helical" evidence="5">
    <location>
        <begin position="189"/>
        <end position="207"/>
    </location>
</feature>
<evidence type="ECO:0000256" key="3">
    <source>
        <dbReference type="ARBA" id="ARBA00022989"/>
    </source>
</evidence>
<dbReference type="Proteomes" id="UP001178507">
    <property type="component" value="Unassembled WGS sequence"/>
</dbReference>
<evidence type="ECO:0000256" key="1">
    <source>
        <dbReference type="ARBA" id="ARBA00004141"/>
    </source>
</evidence>
<evidence type="ECO:0008006" key="8">
    <source>
        <dbReference type="Google" id="ProtNLM"/>
    </source>
</evidence>
<organism evidence="6 7">
    <name type="scientific">Effrenium voratum</name>
    <dbReference type="NCBI Taxonomy" id="2562239"/>
    <lineage>
        <taxon>Eukaryota</taxon>
        <taxon>Sar</taxon>
        <taxon>Alveolata</taxon>
        <taxon>Dinophyceae</taxon>
        <taxon>Suessiales</taxon>
        <taxon>Symbiodiniaceae</taxon>
        <taxon>Effrenium</taxon>
    </lineage>
</organism>
<feature type="transmembrane region" description="Helical" evidence="5">
    <location>
        <begin position="96"/>
        <end position="117"/>
    </location>
</feature>